<organism evidence="2">
    <name type="scientific">Opuntia streptacantha</name>
    <name type="common">Prickly pear cactus</name>
    <name type="synonym">Opuntia cardona</name>
    <dbReference type="NCBI Taxonomy" id="393608"/>
    <lineage>
        <taxon>Eukaryota</taxon>
        <taxon>Viridiplantae</taxon>
        <taxon>Streptophyta</taxon>
        <taxon>Embryophyta</taxon>
        <taxon>Tracheophyta</taxon>
        <taxon>Spermatophyta</taxon>
        <taxon>Magnoliopsida</taxon>
        <taxon>eudicotyledons</taxon>
        <taxon>Gunneridae</taxon>
        <taxon>Pentapetalae</taxon>
        <taxon>Caryophyllales</taxon>
        <taxon>Cactineae</taxon>
        <taxon>Cactaceae</taxon>
        <taxon>Opuntioideae</taxon>
        <taxon>Opuntia</taxon>
    </lineage>
</organism>
<sequence>MSGLNPRMPLVGSSLGNAFVSSSEHFAGHKTPAGKLQATAVFDFSGNYHPNTTGTGASGEKRSRAAPASSSLGDQFFHQANDPPPPLTTGPRRSHNHLSNKINMFLVTAGDGVQNHPLQARPSPRQPSAAALDLRR</sequence>
<reference evidence="2" key="1">
    <citation type="journal article" date="2013" name="J. Plant Res.">
        <title>Effect of fungi and light on seed germination of three Opuntia species from semiarid lands of central Mexico.</title>
        <authorList>
            <person name="Delgado-Sanchez P."/>
            <person name="Jimenez-Bremont J.F."/>
            <person name="Guerrero-Gonzalez Mde L."/>
            <person name="Flores J."/>
        </authorList>
    </citation>
    <scope>NUCLEOTIDE SEQUENCE</scope>
    <source>
        <tissue evidence="2">Cladode</tissue>
    </source>
</reference>
<dbReference type="AlphaFoldDB" id="A0A7C9E1J9"/>
<name>A0A7C9E1J9_OPUST</name>
<protein>
    <submittedName>
        <fullName evidence="2">Uncharacterized protein</fullName>
    </submittedName>
</protein>
<accession>A0A7C9E1J9</accession>
<evidence type="ECO:0000256" key="1">
    <source>
        <dbReference type="SAM" id="MobiDB-lite"/>
    </source>
</evidence>
<evidence type="ECO:0000313" key="2">
    <source>
        <dbReference type="EMBL" id="MBA4650009.1"/>
    </source>
</evidence>
<reference evidence="2" key="2">
    <citation type="submission" date="2020-07" db="EMBL/GenBank/DDBJ databases">
        <authorList>
            <person name="Vera ALvarez R."/>
            <person name="Arias-Moreno D.M."/>
            <person name="Jimenez-Jacinto V."/>
            <person name="Jimenez-Bremont J.F."/>
            <person name="Swaminathan K."/>
            <person name="Moose S.P."/>
            <person name="Guerrero-Gonzalez M.L."/>
            <person name="Marino-Ramirez L."/>
            <person name="Landsman D."/>
            <person name="Rodriguez-Kessler M."/>
            <person name="Delgado-Sanchez P."/>
        </authorList>
    </citation>
    <scope>NUCLEOTIDE SEQUENCE</scope>
    <source>
        <tissue evidence="2">Cladode</tissue>
    </source>
</reference>
<feature type="region of interest" description="Disordered" evidence="1">
    <location>
        <begin position="111"/>
        <end position="136"/>
    </location>
</feature>
<feature type="region of interest" description="Disordered" evidence="1">
    <location>
        <begin position="45"/>
        <end position="98"/>
    </location>
</feature>
<proteinExistence type="predicted"/>
<dbReference type="EMBL" id="GISG01162880">
    <property type="protein sequence ID" value="MBA4650009.1"/>
    <property type="molecule type" value="Transcribed_RNA"/>
</dbReference>
<feature type="compositionally biased region" description="Low complexity" evidence="1">
    <location>
        <begin position="119"/>
        <end position="136"/>
    </location>
</feature>